<evidence type="ECO:0000313" key="3">
    <source>
        <dbReference type="Proteomes" id="UP001457282"/>
    </source>
</evidence>
<organism evidence="2 3">
    <name type="scientific">Rubus argutus</name>
    <name type="common">Southern blackberry</name>
    <dbReference type="NCBI Taxonomy" id="59490"/>
    <lineage>
        <taxon>Eukaryota</taxon>
        <taxon>Viridiplantae</taxon>
        <taxon>Streptophyta</taxon>
        <taxon>Embryophyta</taxon>
        <taxon>Tracheophyta</taxon>
        <taxon>Spermatophyta</taxon>
        <taxon>Magnoliopsida</taxon>
        <taxon>eudicotyledons</taxon>
        <taxon>Gunneridae</taxon>
        <taxon>Pentapetalae</taxon>
        <taxon>rosids</taxon>
        <taxon>fabids</taxon>
        <taxon>Rosales</taxon>
        <taxon>Rosaceae</taxon>
        <taxon>Rosoideae</taxon>
        <taxon>Rosoideae incertae sedis</taxon>
        <taxon>Rubus</taxon>
    </lineage>
</organism>
<sequence>MSSGTTSSHKKRDEAWKWTETIPALKNEALKVAKNAVRREIGGCPSLEEEDSEAYIAHINSRSESGSAQSPVAVDSMAQPKTRGPMNQFCLVGKIWNSNARVDEISPRGAFTLTCSASGYERNWSTFEMIHTKKRNRLEHKRLHALVYVKYNLALKDRSKKKNSTMVDPIIVEEIESDDEWITEIEDPVLPLILLGLRKNSKNKCSMLRHGHASSSKRKAPRKSMLLNDIEKNETTKTNPHDDLNPLFEHHDDSSDNISDDSLDGDILLDEDDEFVA</sequence>
<keyword evidence="3" id="KW-1185">Reference proteome</keyword>
<comment type="caution">
    <text evidence="2">The sequence shown here is derived from an EMBL/GenBank/DDBJ whole genome shotgun (WGS) entry which is preliminary data.</text>
</comment>
<dbReference type="SUPFAM" id="SSF53098">
    <property type="entry name" value="Ribonuclease H-like"/>
    <property type="match status" value="1"/>
</dbReference>
<evidence type="ECO:0000313" key="2">
    <source>
        <dbReference type="EMBL" id="KAK9929423.1"/>
    </source>
</evidence>
<feature type="region of interest" description="Disordered" evidence="1">
    <location>
        <begin position="206"/>
        <end position="225"/>
    </location>
</feature>
<dbReference type="Proteomes" id="UP001457282">
    <property type="component" value="Unassembled WGS sequence"/>
</dbReference>
<feature type="compositionally biased region" description="Acidic residues" evidence="1">
    <location>
        <begin position="258"/>
        <end position="277"/>
    </location>
</feature>
<dbReference type="AlphaFoldDB" id="A0AAW1WXR7"/>
<accession>A0AAW1WXR7</accession>
<reference evidence="2 3" key="1">
    <citation type="journal article" date="2023" name="G3 (Bethesda)">
        <title>A chromosome-length genome assembly and annotation of blackberry (Rubus argutus, cv. 'Hillquist').</title>
        <authorList>
            <person name="Bruna T."/>
            <person name="Aryal R."/>
            <person name="Dudchenko O."/>
            <person name="Sargent D.J."/>
            <person name="Mead D."/>
            <person name="Buti M."/>
            <person name="Cavallini A."/>
            <person name="Hytonen T."/>
            <person name="Andres J."/>
            <person name="Pham M."/>
            <person name="Weisz D."/>
            <person name="Mascagni F."/>
            <person name="Usai G."/>
            <person name="Natali L."/>
            <person name="Bassil N."/>
            <person name="Fernandez G.E."/>
            <person name="Lomsadze A."/>
            <person name="Armour M."/>
            <person name="Olukolu B."/>
            <person name="Poorten T."/>
            <person name="Britton C."/>
            <person name="Davik J."/>
            <person name="Ashrafi H."/>
            <person name="Aiden E.L."/>
            <person name="Borodovsky M."/>
            <person name="Worthington M."/>
        </authorList>
    </citation>
    <scope>NUCLEOTIDE SEQUENCE [LARGE SCALE GENOMIC DNA]</scope>
    <source>
        <strain evidence="2">PI 553951</strain>
    </source>
</reference>
<evidence type="ECO:0000256" key="1">
    <source>
        <dbReference type="SAM" id="MobiDB-lite"/>
    </source>
</evidence>
<feature type="region of interest" description="Disordered" evidence="1">
    <location>
        <begin position="233"/>
        <end position="277"/>
    </location>
</feature>
<feature type="compositionally biased region" description="Basic and acidic residues" evidence="1">
    <location>
        <begin position="233"/>
        <end position="254"/>
    </location>
</feature>
<protein>
    <submittedName>
        <fullName evidence="2">Uncharacterized protein</fullName>
    </submittedName>
</protein>
<proteinExistence type="predicted"/>
<dbReference type="InterPro" id="IPR012337">
    <property type="entry name" value="RNaseH-like_sf"/>
</dbReference>
<dbReference type="EMBL" id="JBEDUW010000005">
    <property type="protein sequence ID" value="KAK9929423.1"/>
    <property type="molecule type" value="Genomic_DNA"/>
</dbReference>
<gene>
    <name evidence="2" type="ORF">M0R45_026524</name>
</gene>
<feature type="compositionally biased region" description="Basic residues" evidence="1">
    <location>
        <begin position="206"/>
        <end position="222"/>
    </location>
</feature>
<name>A0AAW1WXR7_RUBAR</name>